<evidence type="ECO:0000256" key="10">
    <source>
        <dbReference type="ARBA" id="ARBA00023264"/>
    </source>
</evidence>
<evidence type="ECO:0000256" key="8">
    <source>
        <dbReference type="ARBA" id="ARBA00023136"/>
    </source>
</evidence>
<keyword evidence="6 11" id="KW-1133">Transmembrane helix</keyword>
<keyword evidence="4 11" id="KW-0812">Transmembrane</keyword>
<accession>A0AAE3FUG6</accession>
<evidence type="ECO:0000256" key="11">
    <source>
        <dbReference type="HAMAP-Rule" id="MF_01117"/>
    </source>
</evidence>
<feature type="transmembrane region" description="Helical" evidence="11">
    <location>
        <begin position="127"/>
        <end position="144"/>
    </location>
</feature>
<dbReference type="EMBL" id="JAKRVX010000001">
    <property type="protein sequence ID" value="MCL9815807.1"/>
    <property type="molecule type" value="Genomic_DNA"/>
</dbReference>
<evidence type="ECO:0000313" key="12">
    <source>
        <dbReference type="EMBL" id="MCL9815807.1"/>
    </source>
</evidence>
<keyword evidence="7 11" id="KW-0443">Lipid metabolism</keyword>
<keyword evidence="9 11" id="KW-0594">Phospholipid biosynthesis</keyword>
<dbReference type="InterPro" id="IPR002726">
    <property type="entry name" value="CarS_archaea"/>
</dbReference>
<dbReference type="GO" id="GO:0046474">
    <property type="term" value="P:glycerophospholipid biosynthetic process"/>
    <property type="evidence" value="ECO:0007669"/>
    <property type="project" value="UniProtKB-UniRule"/>
</dbReference>
<keyword evidence="3 11" id="KW-0808">Transferase</keyword>
<comment type="cofactor">
    <cofactor evidence="11">
        <name>Mg(2+)</name>
        <dbReference type="ChEBI" id="CHEBI:18420"/>
    </cofactor>
</comment>
<protein>
    <recommendedName>
        <fullName evidence="11">CDP-archaeol synthase</fullName>
        <ecNumber evidence="11">2.7.7.67</ecNumber>
    </recommendedName>
    <alternativeName>
        <fullName evidence="11">CDP-2,3-bis-(O-geranylgeranyl)-sn-glycerol synthase</fullName>
    </alternativeName>
</protein>
<feature type="transmembrane region" description="Helical" evidence="11">
    <location>
        <begin position="49"/>
        <end position="67"/>
    </location>
</feature>
<evidence type="ECO:0000256" key="5">
    <source>
        <dbReference type="ARBA" id="ARBA00022842"/>
    </source>
</evidence>
<dbReference type="HAMAP" id="MF_01117">
    <property type="entry name" value="CDP_archaeol_synth"/>
    <property type="match status" value="1"/>
</dbReference>
<dbReference type="Pfam" id="PF01864">
    <property type="entry name" value="CarS-like"/>
    <property type="match status" value="1"/>
</dbReference>
<comment type="pathway">
    <text evidence="11">Membrane lipid metabolism; glycerophospholipid metabolism.</text>
</comment>
<reference evidence="12" key="1">
    <citation type="journal article" date="2022" name="Syst. Appl. Microbiol.">
        <title>Natronocalculus amylovorans gen. nov., sp. nov., and Natranaeroarchaeum aerophilus sp. nov., dominant culturable amylolytic natronoarchaea from hypersaline soda lakes in southwestern Siberia.</title>
        <authorList>
            <person name="Sorokin D.Y."/>
            <person name="Elcheninov A.G."/>
            <person name="Khizhniak T.V."/>
            <person name="Koenen M."/>
            <person name="Bale N.J."/>
            <person name="Damste J.S.S."/>
            <person name="Kublanov I.V."/>
        </authorList>
    </citation>
    <scope>NUCLEOTIDE SEQUENCE</scope>
    <source>
        <strain evidence="12">AArc-St2</strain>
    </source>
</reference>
<dbReference type="Proteomes" id="UP001203207">
    <property type="component" value="Unassembled WGS sequence"/>
</dbReference>
<dbReference type="AlphaFoldDB" id="A0AAE3FUG6"/>
<evidence type="ECO:0000256" key="7">
    <source>
        <dbReference type="ARBA" id="ARBA00023098"/>
    </source>
</evidence>
<gene>
    <name evidence="11" type="primary">carS</name>
    <name evidence="12" type="ORF">AArcSt2_02520</name>
</gene>
<comment type="subcellular location">
    <subcellularLocation>
        <location evidence="11">Cell membrane</location>
        <topology evidence="11">Multi-pass membrane protein</topology>
    </subcellularLocation>
</comment>
<sequence>MVWSLVAVAFWVMLPAYVPNNFAVLAGGGQPIDGGRMMGDSRLLGDGKTWRGTAIGTLAGFLLAMGLNAVNAPASAALGAQLPDFPLLVAVGLAFGAMLGDIGASFIKRRSGRQRGAAFPGLDQLDFVIGALLLAFLVDPTWFIETFTIGVIAVVLVMTPILHVTTNVIAYGLGLKNEPW</sequence>
<dbReference type="InterPro" id="IPR032690">
    <property type="entry name" value="CarS"/>
</dbReference>
<feature type="transmembrane region" description="Helical" evidence="11">
    <location>
        <begin position="6"/>
        <end position="28"/>
    </location>
</feature>
<keyword evidence="10 11" id="KW-1208">Phospholipid metabolism</keyword>
<dbReference type="PANTHER" id="PTHR39650:SF1">
    <property type="entry name" value="CDP-ARCHAEOL SYNTHASE"/>
    <property type="match status" value="1"/>
</dbReference>
<proteinExistence type="inferred from homology"/>
<evidence type="ECO:0000256" key="3">
    <source>
        <dbReference type="ARBA" id="ARBA00022679"/>
    </source>
</evidence>
<comment type="function">
    <text evidence="11">Catalyzes the formation of CDP-2,3-bis-(O-geranylgeranyl)-sn-glycerol (CDP-archaeol) from 2,3-bis-(O-geranylgeranyl)-sn-glycerol 1-phosphate (DGGGP) and CTP. This reaction is the third ether-bond-formation step in the biosynthesis of archaeal membrane lipids.</text>
</comment>
<dbReference type="EC" id="2.7.7.67" evidence="11"/>
<name>A0AAE3FUG6_9EURY</name>
<evidence type="ECO:0000256" key="1">
    <source>
        <dbReference type="ARBA" id="ARBA00022475"/>
    </source>
</evidence>
<keyword evidence="8 11" id="KW-0472">Membrane</keyword>
<keyword evidence="5 11" id="KW-0460">Magnesium</keyword>
<evidence type="ECO:0000256" key="4">
    <source>
        <dbReference type="ARBA" id="ARBA00022692"/>
    </source>
</evidence>
<dbReference type="RefSeq" id="WP_250582687.1">
    <property type="nucleotide sequence ID" value="NZ_JAKRVX010000001.1"/>
</dbReference>
<keyword evidence="2 11" id="KW-0444">Lipid biosynthesis</keyword>
<dbReference type="NCBIfam" id="NF003114">
    <property type="entry name" value="PRK04032.1"/>
    <property type="match status" value="1"/>
</dbReference>
<feature type="transmembrane region" description="Helical" evidence="11">
    <location>
        <begin position="150"/>
        <end position="173"/>
    </location>
</feature>
<comment type="catalytic activity">
    <reaction evidence="11">
        <text>2,3-bis-O-(geranylgeranyl)-sn-glycerol 1-phosphate + CTP + H(+) = CDP-2,3-bis-O-(geranylgeranyl)-sn-glycerol + diphosphate</text>
        <dbReference type="Rhea" id="RHEA:25690"/>
        <dbReference type="ChEBI" id="CHEBI:15378"/>
        <dbReference type="ChEBI" id="CHEBI:33019"/>
        <dbReference type="ChEBI" id="CHEBI:37563"/>
        <dbReference type="ChEBI" id="CHEBI:58837"/>
        <dbReference type="ChEBI" id="CHEBI:58838"/>
        <dbReference type="EC" id="2.7.7.67"/>
    </reaction>
</comment>
<keyword evidence="1 11" id="KW-1003">Cell membrane</keyword>
<keyword evidence="13" id="KW-1185">Reference proteome</keyword>
<organism evidence="12 13">
    <name type="scientific">Natronocalculus amylovorans</name>
    <dbReference type="NCBI Taxonomy" id="2917812"/>
    <lineage>
        <taxon>Archaea</taxon>
        <taxon>Methanobacteriati</taxon>
        <taxon>Methanobacteriota</taxon>
        <taxon>Stenosarchaea group</taxon>
        <taxon>Halobacteria</taxon>
        <taxon>Halobacteriales</taxon>
        <taxon>Haloferacaceae</taxon>
        <taxon>Natronocalculus</taxon>
    </lineage>
</organism>
<dbReference type="PANTHER" id="PTHR39650">
    <property type="entry name" value="CDP-ARCHAEOL SYNTHASE"/>
    <property type="match status" value="1"/>
</dbReference>
<dbReference type="GO" id="GO:0043338">
    <property type="term" value="F:CDP-2,3-bis-(O-geranylgeranyl)-sn-glycerol synthase activity"/>
    <property type="evidence" value="ECO:0007669"/>
    <property type="project" value="UniProtKB-EC"/>
</dbReference>
<reference evidence="12" key="2">
    <citation type="submission" date="2022-02" db="EMBL/GenBank/DDBJ databases">
        <authorList>
            <person name="Elcheninov A.G."/>
            <person name="Sorokin D.Y."/>
            <person name="Kublanov I.V."/>
        </authorList>
    </citation>
    <scope>NUCLEOTIDE SEQUENCE</scope>
    <source>
        <strain evidence="12">AArc-St2</strain>
    </source>
</reference>
<comment type="similarity">
    <text evidence="11">Belongs to the CDP-archaeol synthase family.</text>
</comment>
<dbReference type="GO" id="GO:0005886">
    <property type="term" value="C:plasma membrane"/>
    <property type="evidence" value="ECO:0007669"/>
    <property type="project" value="UniProtKB-SubCell"/>
</dbReference>
<evidence type="ECO:0000313" key="13">
    <source>
        <dbReference type="Proteomes" id="UP001203207"/>
    </source>
</evidence>
<evidence type="ECO:0000256" key="9">
    <source>
        <dbReference type="ARBA" id="ARBA00023209"/>
    </source>
</evidence>
<comment type="caution">
    <text evidence="12">The sequence shown here is derived from an EMBL/GenBank/DDBJ whole genome shotgun (WGS) entry which is preliminary data.</text>
</comment>
<evidence type="ECO:0000256" key="6">
    <source>
        <dbReference type="ARBA" id="ARBA00022989"/>
    </source>
</evidence>
<keyword evidence="12" id="KW-0548">Nucleotidyltransferase</keyword>
<feature type="transmembrane region" description="Helical" evidence="11">
    <location>
        <begin position="87"/>
        <end position="107"/>
    </location>
</feature>
<evidence type="ECO:0000256" key="2">
    <source>
        <dbReference type="ARBA" id="ARBA00022516"/>
    </source>
</evidence>